<protein>
    <recommendedName>
        <fullName evidence="6">DDE-1 domain-containing protein</fullName>
    </recommendedName>
</protein>
<keyword evidence="5" id="KW-1185">Reference proteome</keyword>
<evidence type="ECO:0008006" key="6">
    <source>
        <dbReference type="Google" id="ProtNLM"/>
    </source>
</evidence>
<feature type="domain" description="DDE-1" evidence="2">
    <location>
        <begin position="241"/>
        <end position="332"/>
    </location>
</feature>
<evidence type="ECO:0000313" key="5">
    <source>
        <dbReference type="Proteomes" id="UP000801492"/>
    </source>
</evidence>
<evidence type="ECO:0000256" key="1">
    <source>
        <dbReference type="SAM" id="MobiDB-lite"/>
    </source>
</evidence>
<dbReference type="Proteomes" id="UP000801492">
    <property type="component" value="Unassembled WGS sequence"/>
</dbReference>
<feature type="region of interest" description="Disordered" evidence="1">
    <location>
        <begin position="1"/>
        <end position="46"/>
    </location>
</feature>
<dbReference type="InterPro" id="IPR004875">
    <property type="entry name" value="DDE_SF_endonuclease_dom"/>
</dbReference>
<evidence type="ECO:0000259" key="2">
    <source>
        <dbReference type="Pfam" id="PF03184"/>
    </source>
</evidence>
<sequence length="628" mass="70092">MPKREPMRHLPSEPLTPRQREAANLTRARPPLRRVGSADPTPEAPARVSNQLAEALVQQGPPPRPSTDFDIFYSYVIRGETTSEHAVSCRSLGVASESTLRKRLKCGGNVPVLLRRFRNVFSAEMENDLATQVRNLDDRFYGITKQNLQIVAYIFAELIILNILSIKKVKWLGKTGSMDFATGMDETGLSTVPNELPKIWTTKGKKLVGEVSAGKSGQLATARMNEDLYINAPPGTLKLISDSGFINTDLFYQWMKHFKNYSKPSAEHPILLILDNHSSHREFCRDNHIDLLSLSPHSSRKMQTLDIGFLCPLKRTYSTGCDNWMVSNAGNAITQKQVAGSFSAADKTTNREKAQNSFRRAVTDICLGEFTVNVLDAASVEKPPQPGCVEDTSKHVLASQPGCSTDVNVQNELIETVKCILDERIENELEGSLFVSVQVDEILDVSFSETKVELDSVFILHCRMCELKKPGSLYADAEMYIDIAATAAIVSIGRGYSQLTEFLAAINCPPISFKFYKKMENDLADVTHKTPWKDMQNAVNEEEQLAIKPGEIDGDGKAWIDLKTIATEKNCKIKMAKVKRATLSKYDFNVKIQTSFSDLKDKSKNFKIKNGFNPRPAYTDEEPVPKLK</sequence>
<proteinExistence type="predicted"/>
<evidence type="ECO:0000313" key="4">
    <source>
        <dbReference type="EMBL" id="KAF2898354.1"/>
    </source>
</evidence>
<reference evidence="4" key="1">
    <citation type="submission" date="2019-08" db="EMBL/GenBank/DDBJ databases">
        <title>The genome of the North American firefly Photinus pyralis.</title>
        <authorList>
            <consortium name="Photinus pyralis genome working group"/>
            <person name="Fallon T.R."/>
            <person name="Sander Lower S.E."/>
            <person name="Weng J.-K."/>
        </authorList>
    </citation>
    <scope>NUCLEOTIDE SEQUENCE</scope>
    <source>
        <strain evidence="4">TRF0915ILg1</strain>
        <tissue evidence="4">Whole body</tissue>
    </source>
</reference>
<dbReference type="InterPro" id="IPR049012">
    <property type="entry name" value="Mutator_transp_dom"/>
</dbReference>
<dbReference type="AlphaFoldDB" id="A0A8K0D5N9"/>
<feature type="region of interest" description="Disordered" evidence="1">
    <location>
        <begin position="607"/>
        <end position="628"/>
    </location>
</feature>
<dbReference type="Pfam" id="PF20700">
    <property type="entry name" value="Mutator"/>
    <property type="match status" value="1"/>
</dbReference>
<dbReference type="GO" id="GO:0003676">
    <property type="term" value="F:nucleic acid binding"/>
    <property type="evidence" value="ECO:0007669"/>
    <property type="project" value="InterPro"/>
</dbReference>
<evidence type="ECO:0000259" key="3">
    <source>
        <dbReference type="Pfam" id="PF20700"/>
    </source>
</evidence>
<dbReference type="Pfam" id="PF03184">
    <property type="entry name" value="DDE_1"/>
    <property type="match status" value="1"/>
</dbReference>
<gene>
    <name evidence="4" type="ORF">ILUMI_07822</name>
</gene>
<feature type="compositionally biased region" description="Basic and acidic residues" evidence="1">
    <location>
        <begin position="1"/>
        <end position="11"/>
    </location>
</feature>
<organism evidence="4 5">
    <name type="scientific">Ignelater luminosus</name>
    <name type="common">Cucubano</name>
    <name type="synonym">Pyrophorus luminosus</name>
    <dbReference type="NCBI Taxonomy" id="2038154"/>
    <lineage>
        <taxon>Eukaryota</taxon>
        <taxon>Metazoa</taxon>
        <taxon>Ecdysozoa</taxon>
        <taxon>Arthropoda</taxon>
        <taxon>Hexapoda</taxon>
        <taxon>Insecta</taxon>
        <taxon>Pterygota</taxon>
        <taxon>Neoptera</taxon>
        <taxon>Endopterygota</taxon>
        <taxon>Coleoptera</taxon>
        <taxon>Polyphaga</taxon>
        <taxon>Elateriformia</taxon>
        <taxon>Elateroidea</taxon>
        <taxon>Elateridae</taxon>
        <taxon>Agrypninae</taxon>
        <taxon>Pyrophorini</taxon>
        <taxon>Ignelater</taxon>
    </lineage>
</organism>
<accession>A0A8K0D5N9</accession>
<feature type="domain" description="Mutator-like transposase" evidence="3">
    <location>
        <begin position="447"/>
        <end position="559"/>
    </location>
</feature>
<comment type="caution">
    <text evidence="4">The sequence shown here is derived from an EMBL/GenBank/DDBJ whole genome shotgun (WGS) entry which is preliminary data.</text>
</comment>
<dbReference type="EMBL" id="VTPC01003570">
    <property type="protein sequence ID" value="KAF2898354.1"/>
    <property type="molecule type" value="Genomic_DNA"/>
</dbReference>
<name>A0A8K0D5N9_IGNLU</name>